<dbReference type="Proteomes" id="UP000290218">
    <property type="component" value="Unassembled WGS sequence"/>
</dbReference>
<dbReference type="EMBL" id="SDHX01000001">
    <property type="protein sequence ID" value="RXK56327.1"/>
    <property type="molecule type" value="Genomic_DNA"/>
</dbReference>
<feature type="transmembrane region" description="Helical" evidence="7">
    <location>
        <begin position="427"/>
        <end position="444"/>
    </location>
</feature>
<comment type="subcellular location">
    <subcellularLocation>
        <location evidence="1">Membrane</location>
        <topology evidence="1">Multi-pass membrane protein</topology>
    </subcellularLocation>
</comment>
<evidence type="ECO:0000256" key="7">
    <source>
        <dbReference type="SAM" id="Phobius"/>
    </source>
</evidence>
<comment type="similarity">
    <text evidence="2 6">Belongs to the sodium:solute symporter (SSF) (TC 2.A.21) family.</text>
</comment>
<keyword evidence="5 7" id="KW-0472">Membrane</keyword>
<feature type="transmembrane region" description="Helical" evidence="7">
    <location>
        <begin position="464"/>
        <end position="485"/>
    </location>
</feature>
<dbReference type="InterPro" id="IPR038377">
    <property type="entry name" value="Na/Glc_symporter_sf"/>
</dbReference>
<evidence type="ECO:0000256" key="6">
    <source>
        <dbReference type="RuleBase" id="RU362091"/>
    </source>
</evidence>
<evidence type="ECO:0008006" key="10">
    <source>
        <dbReference type="Google" id="ProtNLM"/>
    </source>
</evidence>
<dbReference type="Gene3D" id="1.20.1730.10">
    <property type="entry name" value="Sodium/glucose cotransporter"/>
    <property type="match status" value="1"/>
</dbReference>
<dbReference type="OrthoDB" id="9814523at2"/>
<feature type="transmembrane region" description="Helical" evidence="7">
    <location>
        <begin position="270"/>
        <end position="290"/>
    </location>
</feature>
<feature type="transmembrane region" description="Helical" evidence="7">
    <location>
        <begin position="239"/>
        <end position="258"/>
    </location>
</feature>
<feature type="transmembrane region" description="Helical" evidence="7">
    <location>
        <begin position="120"/>
        <end position="149"/>
    </location>
</feature>
<sequence length="534" mass="57618">MNPLFVQLSIVALYLIGITLYGLHVGKKEAGTKEGYFLGGRSFSWLLIGFSLFATNINSASVIGESGLASKIGLAASNNELIGGVMLGISAIFFIPLYLRNRLYTIPEFLEKRFNRVAKLFFSFNFVVQSILATPIGFYAGGLAVLHIFGLDPKYLLLVCVIMGISIGLYSVFGGLASIVYTDRVQASLLIVGCLVITIVGLQQIGGPRALYENLGPHYFEFLRPADDPHMPWTTLPGIALHSAFFAFCSVAVLQRALGARSVHDAKMGMLLGSFLKIVTVFMLAIPGMIAAKLYPGAGDSAIPVLVRELLPSLGFLGLVLSGLVLSGLISAVMSSADAGVCAISSVIALDIYPSCTRKAVNEARALFVGKLAAASIMVYGTFAAPYYGQLGPIYLMILQVGGFMLLPVGTCFILGRFSRRVNEQGAVATLAIGLVVSVAYIVGTKTPWGQTLMPDFFVQAHFYKVYPFFFLFYVAFLYGVSLLFPAPGADKLAVLEAGPVAQLAPEIPHPWYATFRFWWIIFLGCVLTLYAIF</sequence>
<protein>
    <recommendedName>
        <fullName evidence="10">Sodium transporter</fullName>
    </recommendedName>
</protein>
<comment type="caution">
    <text evidence="8">The sequence shown here is derived from an EMBL/GenBank/DDBJ whole genome shotgun (WGS) entry which is preliminary data.</text>
</comment>
<evidence type="ECO:0000313" key="8">
    <source>
        <dbReference type="EMBL" id="RXK56327.1"/>
    </source>
</evidence>
<feature type="transmembrane region" description="Helical" evidence="7">
    <location>
        <begin position="187"/>
        <end position="205"/>
    </location>
</feature>
<evidence type="ECO:0000256" key="3">
    <source>
        <dbReference type="ARBA" id="ARBA00022692"/>
    </source>
</evidence>
<gene>
    <name evidence="8" type="ORF">ESB00_10780</name>
</gene>
<reference evidence="8 9" key="1">
    <citation type="submission" date="2019-01" db="EMBL/GenBank/DDBJ databases">
        <title>Lacunisphaera sp. strain TWA-58.</title>
        <authorList>
            <person name="Chen W.-M."/>
        </authorList>
    </citation>
    <scope>NUCLEOTIDE SEQUENCE [LARGE SCALE GENOMIC DNA]</scope>
    <source>
        <strain evidence="8 9">TWA-58</strain>
    </source>
</reference>
<feature type="transmembrane region" description="Helical" evidence="7">
    <location>
        <begin position="368"/>
        <end position="388"/>
    </location>
</feature>
<feature type="transmembrane region" description="Helical" evidence="7">
    <location>
        <begin position="516"/>
        <end position="533"/>
    </location>
</feature>
<accession>A0A4Q1CB48</accession>
<feature type="transmembrane region" description="Helical" evidence="7">
    <location>
        <begin position="394"/>
        <end position="415"/>
    </location>
</feature>
<feature type="transmembrane region" description="Helical" evidence="7">
    <location>
        <begin position="81"/>
        <end position="99"/>
    </location>
</feature>
<keyword evidence="9" id="KW-1185">Reference proteome</keyword>
<dbReference type="GO" id="GO:0005886">
    <property type="term" value="C:plasma membrane"/>
    <property type="evidence" value="ECO:0007669"/>
    <property type="project" value="TreeGrafter"/>
</dbReference>
<keyword evidence="4 7" id="KW-1133">Transmembrane helix</keyword>
<feature type="transmembrane region" description="Helical" evidence="7">
    <location>
        <begin position="310"/>
        <end position="330"/>
    </location>
</feature>
<dbReference type="PANTHER" id="PTHR11819:SF195">
    <property type="entry name" value="SODIUM_GLUCOSE COTRANSPORTER 4"/>
    <property type="match status" value="1"/>
</dbReference>
<feature type="transmembrane region" description="Helical" evidence="7">
    <location>
        <begin position="6"/>
        <end position="23"/>
    </location>
</feature>
<dbReference type="PROSITE" id="PS50283">
    <property type="entry name" value="NA_SOLUT_SYMP_3"/>
    <property type="match status" value="1"/>
</dbReference>
<evidence type="ECO:0000256" key="2">
    <source>
        <dbReference type="ARBA" id="ARBA00006434"/>
    </source>
</evidence>
<proteinExistence type="inferred from homology"/>
<dbReference type="InterPro" id="IPR001734">
    <property type="entry name" value="Na/solute_symporter"/>
</dbReference>
<evidence type="ECO:0000256" key="4">
    <source>
        <dbReference type="ARBA" id="ARBA00022989"/>
    </source>
</evidence>
<feature type="transmembrane region" description="Helical" evidence="7">
    <location>
        <begin position="155"/>
        <end position="180"/>
    </location>
</feature>
<evidence type="ECO:0000256" key="1">
    <source>
        <dbReference type="ARBA" id="ARBA00004141"/>
    </source>
</evidence>
<feature type="transmembrane region" description="Helical" evidence="7">
    <location>
        <begin position="43"/>
        <end position="61"/>
    </location>
</feature>
<dbReference type="RefSeq" id="WP_129047695.1">
    <property type="nucleotide sequence ID" value="NZ_SDHX01000001.1"/>
</dbReference>
<keyword evidence="3 7" id="KW-0812">Transmembrane</keyword>
<organism evidence="8 9">
    <name type="scientific">Oleiharenicola lentus</name>
    <dbReference type="NCBI Taxonomy" id="2508720"/>
    <lineage>
        <taxon>Bacteria</taxon>
        <taxon>Pseudomonadati</taxon>
        <taxon>Verrucomicrobiota</taxon>
        <taxon>Opitutia</taxon>
        <taxon>Opitutales</taxon>
        <taxon>Opitutaceae</taxon>
        <taxon>Oleiharenicola</taxon>
    </lineage>
</organism>
<dbReference type="AlphaFoldDB" id="A0A4Q1CB48"/>
<dbReference type="PANTHER" id="PTHR11819">
    <property type="entry name" value="SOLUTE CARRIER FAMILY 5"/>
    <property type="match status" value="1"/>
</dbReference>
<dbReference type="NCBIfam" id="TIGR00813">
    <property type="entry name" value="sss"/>
    <property type="match status" value="1"/>
</dbReference>
<evidence type="ECO:0000313" key="9">
    <source>
        <dbReference type="Proteomes" id="UP000290218"/>
    </source>
</evidence>
<evidence type="ECO:0000256" key="5">
    <source>
        <dbReference type="ARBA" id="ARBA00023136"/>
    </source>
</evidence>
<dbReference type="GO" id="GO:0005412">
    <property type="term" value="F:D-glucose:sodium symporter activity"/>
    <property type="evidence" value="ECO:0007669"/>
    <property type="project" value="TreeGrafter"/>
</dbReference>
<name>A0A4Q1CB48_9BACT</name>
<dbReference type="Pfam" id="PF00474">
    <property type="entry name" value="SSF"/>
    <property type="match status" value="1"/>
</dbReference>